<evidence type="ECO:0000313" key="2">
    <source>
        <dbReference type="Proteomes" id="UP000824166"/>
    </source>
</evidence>
<evidence type="ECO:0000313" key="1">
    <source>
        <dbReference type="EMBL" id="MBU8868067.1"/>
    </source>
</evidence>
<sequence length="142" mass="15371">MPAQSAHPPFPRSPLPAEPFCDHCGTDEHLLIETIESIRQAPGSAAGLIHVEYRCQACGFSRSHAAEVADVADVLTRSDDPNGVLQFGRHHLHCGVPMHTGPGKLHLISSGATGRADPELETYLNTRVLHCDECGFQMEIPD</sequence>
<organism evidence="1 2">
    <name type="scientific">Paenarthrobacter aromaticivorans</name>
    <dbReference type="NCBI Taxonomy" id="2849150"/>
    <lineage>
        <taxon>Bacteria</taxon>
        <taxon>Bacillati</taxon>
        <taxon>Actinomycetota</taxon>
        <taxon>Actinomycetes</taxon>
        <taxon>Micrococcales</taxon>
        <taxon>Micrococcaceae</taxon>
        <taxon>Paenarthrobacter</taxon>
    </lineage>
</organism>
<proteinExistence type="predicted"/>
<dbReference type="RefSeq" id="WP_216926192.1">
    <property type="nucleotide sequence ID" value="NZ_JAHOPC010000012.1"/>
</dbReference>
<keyword evidence="2" id="KW-1185">Reference proteome</keyword>
<reference evidence="1 2" key="1">
    <citation type="submission" date="2021-06" db="EMBL/GenBank/DDBJ databases">
        <authorList>
            <person name="Jeong J.W."/>
        </authorList>
    </citation>
    <scope>NUCLEOTIDE SEQUENCE [LARGE SCALE GENOMIC DNA]</scope>
    <source>
        <strain evidence="1 2">MMS21-TAE1-1</strain>
    </source>
</reference>
<accession>A0ABS6I9L9</accession>
<name>A0ABS6I9L9_9MICC</name>
<comment type="caution">
    <text evidence="1">The sequence shown here is derived from an EMBL/GenBank/DDBJ whole genome shotgun (WGS) entry which is preliminary data.</text>
</comment>
<protein>
    <submittedName>
        <fullName evidence="1">Uncharacterized protein</fullName>
    </submittedName>
</protein>
<gene>
    <name evidence="1" type="ORF">KSW38_17395</name>
</gene>
<dbReference type="Proteomes" id="UP000824166">
    <property type="component" value="Unassembled WGS sequence"/>
</dbReference>
<dbReference type="EMBL" id="JAHOPC010000012">
    <property type="protein sequence ID" value="MBU8868067.1"/>
    <property type="molecule type" value="Genomic_DNA"/>
</dbReference>